<sequence>MHSHFSFLLPMALIGAGVFIVACTGTSLTCNALCQEFAQNGSSWEVDQHASRDFSFYETPLNFSYDLAPGSLLTVEPATQLLNYSVPSGLTMSRIIYTTNDLNGTTLPASAYVLWPYAPLETSCHDDKGQGYPMVAWAHGTSGELRGCAPSNYRNLQYHFMAPFLLALQGMAVVAPDYAGLGVNSLPNGRKIGHPWLSGPAQANDLANAVIAARKAFPSLLTADGPFVAMGHSQGGGATWAFAEKQVKEPISGYKGAVAIAPPTRTFDHLRNAFSNITEPWAQVIIAGQPKLIAAVTAVFPSYNYSGLTPVSYDRWFNVLEPLDGCLPTDSLAFTNVTVDELVVPNWYDAPEVQKYAELAESGRKQFKGPLLVVSGEADIVVPLDTVEPAVDDTCKMLKQEHWNESLEFVSYSAMDHFPSIQASQMKWLPWIKDRLSGAPGPRAGCLKNAVTGFRTENTVQTAMPNFLEGWASAEESWKYSL</sequence>
<reference evidence="3 4" key="1">
    <citation type="submission" date="2015-06" db="EMBL/GenBank/DDBJ databases">
        <title>Talaromyces atroroseus IBT 11181 draft genome.</title>
        <authorList>
            <person name="Rasmussen K.B."/>
            <person name="Rasmussen S."/>
            <person name="Petersen B."/>
            <person name="Sicheritz-Ponten T."/>
            <person name="Mortensen U.H."/>
            <person name="Thrane U."/>
        </authorList>
    </citation>
    <scope>NUCLEOTIDE SEQUENCE [LARGE SCALE GENOMIC DNA]</scope>
    <source>
        <strain evidence="3 4">IBT 11181</strain>
    </source>
</reference>
<evidence type="ECO:0000259" key="2">
    <source>
        <dbReference type="Pfam" id="PF12697"/>
    </source>
</evidence>
<organism evidence="3 4">
    <name type="scientific">Talaromyces atroroseus</name>
    <dbReference type="NCBI Taxonomy" id="1441469"/>
    <lineage>
        <taxon>Eukaryota</taxon>
        <taxon>Fungi</taxon>
        <taxon>Dikarya</taxon>
        <taxon>Ascomycota</taxon>
        <taxon>Pezizomycotina</taxon>
        <taxon>Eurotiomycetes</taxon>
        <taxon>Eurotiomycetidae</taxon>
        <taxon>Eurotiales</taxon>
        <taxon>Trichocomaceae</taxon>
        <taxon>Talaromyces</taxon>
        <taxon>Talaromyces sect. Trachyspermi</taxon>
    </lineage>
</organism>
<gene>
    <name evidence="3" type="ORF">UA08_06311</name>
</gene>
<dbReference type="PANTHER" id="PTHR34853">
    <property type="match status" value="1"/>
</dbReference>
<name>A0A225AHJ4_TALAT</name>
<accession>A0A225AHJ4</accession>
<protein>
    <recommendedName>
        <fullName evidence="2">AB hydrolase-1 domain-containing protein</fullName>
    </recommendedName>
</protein>
<dbReference type="Proteomes" id="UP000214365">
    <property type="component" value="Unassembled WGS sequence"/>
</dbReference>
<dbReference type="InterPro" id="IPR005152">
    <property type="entry name" value="Lipase_secreted"/>
</dbReference>
<dbReference type="AlphaFoldDB" id="A0A225AHJ4"/>
<evidence type="ECO:0000313" key="4">
    <source>
        <dbReference type="Proteomes" id="UP000214365"/>
    </source>
</evidence>
<dbReference type="EMBL" id="LFMY01000009">
    <property type="protein sequence ID" value="OKL58723.1"/>
    <property type="molecule type" value="Genomic_DNA"/>
</dbReference>
<dbReference type="GeneID" id="31006067"/>
<keyword evidence="1" id="KW-0812">Transmembrane</keyword>
<dbReference type="GO" id="GO:0016042">
    <property type="term" value="P:lipid catabolic process"/>
    <property type="evidence" value="ECO:0007669"/>
    <property type="project" value="InterPro"/>
</dbReference>
<dbReference type="SUPFAM" id="SSF53474">
    <property type="entry name" value="alpha/beta-Hydrolases"/>
    <property type="match status" value="1"/>
</dbReference>
<feature type="transmembrane region" description="Helical" evidence="1">
    <location>
        <begin position="7"/>
        <end position="28"/>
    </location>
</feature>
<dbReference type="InterPro" id="IPR029058">
    <property type="entry name" value="AB_hydrolase_fold"/>
</dbReference>
<evidence type="ECO:0000256" key="1">
    <source>
        <dbReference type="SAM" id="Phobius"/>
    </source>
</evidence>
<keyword evidence="4" id="KW-1185">Reference proteome</keyword>
<keyword evidence="1" id="KW-1133">Transmembrane helix</keyword>
<dbReference type="Gene3D" id="3.40.50.1820">
    <property type="entry name" value="alpha/beta hydrolase"/>
    <property type="match status" value="2"/>
</dbReference>
<proteinExistence type="predicted"/>
<dbReference type="RefSeq" id="XP_020118844.1">
    <property type="nucleotide sequence ID" value="XM_020268620.1"/>
</dbReference>
<dbReference type="GO" id="GO:0004806">
    <property type="term" value="F:triacylglycerol lipase activity"/>
    <property type="evidence" value="ECO:0007669"/>
    <property type="project" value="InterPro"/>
</dbReference>
<comment type="caution">
    <text evidence="3">The sequence shown here is derived from an EMBL/GenBank/DDBJ whole genome shotgun (WGS) entry which is preliminary data.</text>
</comment>
<dbReference type="OrthoDB" id="5382058at2759"/>
<evidence type="ECO:0000313" key="3">
    <source>
        <dbReference type="EMBL" id="OKL58723.1"/>
    </source>
</evidence>
<feature type="domain" description="AB hydrolase-1" evidence="2">
    <location>
        <begin position="139"/>
        <end position="358"/>
    </location>
</feature>
<keyword evidence="1" id="KW-0472">Membrane</keyword>
<dbReference type="Pfam" id="PF12697">
    <property type="entry name" value="Abhydrolase_6"/>
    <property type="match status" value="1"/>
</dbReference>
<dbReference type="InterPro" id="IPR000073">
    <property type="entry name" value="AB_hydrolase_1"/>
</dbReference>
<dbReference type="PANTHER" id="PTHR34853:SF1">
    <property type="entry name" value="LIPASE 5"/>
    <property type="match status" value="1"/>
</dbReference>